<reference evidence="2" key="1">
    <citation type="journal article" date="2019" name="Int. J. Syst. Evol. Microbiol.">
        <title>The Global Catalogue of Microorganisms (GCM) 10K type strain sequencing project: providing services to taxonomists for standard genome sequencing and annotation.</title>
        <authorList>
            <consortium name="The Broad Institute Genomics Platform"/>
            <consortium name="The Broad Institute Genome Sequencing Center for Infectious Disease"/>
            <person name="Wu L."/>
            <person name="Ma J."/>
        </authorList>
    </citation>
    <scope>NUCLEOTIDE SEQUENCE [LARGE SCALE GENOMIC DNA]</scope>
    <source>
        <strain evidence="2">JCM 30071</strain>
    </source>
</reference>
<keyword evidence="2" id="KW-1185">Reference proteome</keyword>
<dbReference type="RefSeq" id="WP_188943247.1">
    <property type="nucleotide sequence ID" value="NZ_BMPN01000003.1"/>
</dbReference>
<proteinExistence type="predicted"/>
<organism evidence="1 2">
    <name type="scientific">Virgibacillus kapii</name>
    <dbReference type="NCBI Taxonomy" id="1638645"/>
    <lineage>
        <taxon>Bacteria</taxon>
        <taxon>Bacillati</taxon>
        <taxon>Bacillota</taxon>
        <taxon>Bacilli</taxon>
        <taxon>Bacillales</taxon>
        <taxon>Bacillaceae</taxon>
        <taxon>Virgibacillus</taxon>
    </lineage>
</organism>
<sequence length="92" mass="10865">MNRENVYEVLKLLSNAYPSFDFDQSKIDTWTRLLKDQNPAVIMQNAERYVLENKFPPSLSDLRVTKKEAHTKSFLNTLDKWEREAVGYKPRS</sequence>
<evidence type="ECO:0000313" key="1">
    <source>
        <dbReference type="EMBL" id="GGJ61801.1"/>
    </source>
</evidence>
<dbReference type="Proteomes" id="UP000634435">
    <property type="component" value="Unassembled WGS sequence"/>
</dbReference>
<evidence type="ECO:0008006" key="3">
    <source>
        <dbReference type="Google" id="ProtNLM"/>
    </source>
</evidence>
<evidence type="ECO:0000313" key="2">
    <source>
        <dbReference type="Proteomes" id="UP000634435"/>
    </source>
</evidence>
<name>A0ABQ2DKS3_9BACI</name>
<dbReference type="InterPro" id="IPR036173">
    <property type="entry name" value="G39-like_N_sf"/>
</dbReference>
<dbReference type="EMBL" id="BMPN01000003">
    <property type="protein sequence ID" value="GGJ61801.1"/>
    <property type="molecule type" value="Genomic_DNA"/>
</dbReference>
<dbReference type="Gene3D" id="1.10.8.200">
    <property type="entry name" value="Replisome organizer (g39p helicase loader/inhibitor protein)"/>
    <property type="match status" value="1"/>
</dbReference>
<comment type="caution">
    <text evidence="1">The sequence shown here is derived from an EMBL/GenBank/DDBJ whole genome shotgun (WGS) entry which is preliminary data.</text>
</comment>
<gene>
    <name evidence="1" type="ORF">GCM10007111_24910</name>
</gene>
<protein>
    <recommendedName>
        <fullName evidence="3">Replicative helicase inhibitor G39P N-terminal domain-containing protein</fullName>
    </recommendedName>
</protein>
<dbReference type="SUPFAM" id="SSF89064">
    <property type="entry name" value="Replisome organizer (g39p helicase loader/inhibitor protein)"/>
    <property type="match status" value="1"/>
</dbReference>
<accession>A0ABQ2DKS3</accession>